<feature type="domain" description="Transposase Synechocystis PCC 6803" evidence="2">
    <location>
        <begin position="5"/>
        <end position="115"/>
    </location>
</feature>
<dbReference type="SUPFAM" id="SSF46689">
    <property type="entry name" value="Homeodomain-like"/>
    <property type="match status" value="1"/>
</dbReference>
<proteinExistence type="predicted"/>
<evidence type="ECO:0000313" key="3">
    <source>
        <dbReference type="EMBL" id="AMK59375.1"/>
    </source>
</evidence>
<dbReference type="InterPro" id="IPR009057">
    <property type="entry name" value="Homeodomain-like_sf"/>
</dbReference>
<dbReference type="Pfam" id="PF01710">
    <property type="entry name" value="HTH_Tnp_IS630"/>
    <property type="match status" value="1"/>
</dbReference>
<dbReference type="InterPro" id="IPR036388">
    <property type="entry name" value="WH-like_DNA-bd_sf"/>
</dbReference>
<evidence type="ECO:0000259" key="2">
    <source>
        <dbReference type="Pfam" id="PF01710"/>
    </source>
</evidence>
<dbReference type="AlphaFoldDB" id="A0A126SYJ2"/>
<dbReference type="InterPro" id="IPR002622">
    <property type="entry name" value="Transposase_14"/>
</dbReference>
<dbReference type="EMBL" id="KU144983">
    <property type="protein sequence ID" value="AMK59375.1"/>
    <property type="molecule type" value="Genomic_DNA"/>
</dbReference>
<sequence>MGRPYSTDLRTRVVTAIKNGMSTGEAAKRFAVSKAAAGEWARRERRTGSVEPARQGKPRRLKLDAHADFILGLIAKQPDVTLDEMVERLAEERSVKVVRSAVWTFLDRRDQTHKKRPRTPANSNAPM</sequence>
<organism evidence="3">
    <name type="scientific">uncultured bacterium UPO57</name>
    <dbReference type="NCBI Taxonomy" id="1776980"/>
    <lineage>
        <taxon>Bacteria</taxon>
        <taxon>environmental samples</taxon>
    </lineage>
</organism>
<name>A0A126SYJ2_9BACT</name>
<reference evidence="3" key="1">
    <citation type="journal article" date="2016" name="Appl. Environ. Microbiol.">
        <title>Functional Metagenomics of a Biostimulated Petroleum-Contaminated Soil Reveals an Extraordinary Diversity of Extradiol Dioxygenases.</title>
        <authorList>
            <person name="Terron-Gonzalez L."/>
            <person name="Martin-Cabello G."/>
            <person name="Ferrer M."/>
            <person name="Santero E."/>
        </authorList>
    </citation>
    <scope>NUCLEOTIDE SEQUENCE</scope>
</reference>
<feature type="region of interest" description="Disordered" evidence="1">
    <location>
        <begin position="108"/>
        <end position="127"/>
    </location>
</feature>
<protein>
    <submittedName>
        <fullName evidence="3">Insertion sequence ISRm10-1 orfA protein transposase</fullName>
    </submittedName>
</protein>
<dbReference type="Gene3D" id="1.10.10.10">
    <property type="entry name" value="Winged helix-like DNA-binding domain superfamily/Winged helix DNA-binding domain"/>
    <property type="match status" value="1"/>
</dbReference>
<accession>A0A126SYJ2</accession>
<evidence type="ECO:0000256" key="1">
    <source>
        <dbReference type="SAM" id="MobiDB-lite"/>
    </source>
</evidence>